<evidence type="ECO:0000256" key="3">
    <source>
        <dbReference type="ARBA" id="ARBA00022827"/>
    </source>
</evidence>
<evidence type="ECO:0000256" key="4">
    <source>
        <dbReference type="ARBA" id="ARBA00023002"/>
    </source>
</evidence>
<dbReference type="GO" id="GO:0071949">
    <property type="term" value="F:FAD binding"/>
    <property type="evidence" value="ECO:0007669"/>
    <property type="project" value="InterPro"/>
</dbReference>
<comment type="caution">
    <text evidence="7">The sequence shown here is derived from an EMBL/GenBank/DDBJ whole genome shotgun (WGS) entry which is preliminary data.</text>
</comment>
<keyword evidence="2" id="KW-0285">Flavoprotein</keyword>
<keyword evidence="8" id="KW-1185">Reference proteome</keyword>
<dbReference type="InterPro" id="IPR050493">
    <property type="entry name" value="FAD-dep_Monooxygenase_BioMet"/>
</dbReference>
<keyword evidence="5" id="KW-0503">Monooxygenase</keyword>
<keyword evidence="4" id="KW-0560">Oxidoreductase</keyword>
<dbReference type="PANTHER" id="PTHR13789:SF309">
    <property type="entry name" value="PUTATIVE (AFU_ORTHOLOGUE AFUA_6G14510)-RELATED"/>
    <property type="match status" value="1"/>
</dbReference>
<dbReference type="GO" id="GO:0004497">
    <property type="term" value="F:monooxygenase activity"/>
    <property type="evidence" value="ECO:0007669"/>
    <property type="project" value="UniProtKB-KW"/>
</dbReference>
<gene>
    <name evidence="7" type="ORF">NOR_03770</name>
</gene>
<reference evidence="7 8" key="1">
    <citation type="journal article" date="2016" name="Genome Biol. Evol.">
        <title>Divergent and convergent evolution of fungal pathogenicity.</title>
        <authorList>
            <person name="Shang Y."/>
            <person name="Xiao G."/>
            <person name="Zheng P."/>
            <person name="Cen K."/>
            <person name="Zhan S."/>
            <person name="Wang C."/>
        </authorList>
    </citation>
    <scope>NUCLEOTIDE SEQUENCE [LARGE SCALE GENOMIC DNA]</scope>
    <source>
        <strain evidence="7 8">RCEF 4871</strain>
    </source>
</reference>
<name>A0A167FAZ6_METRR</name>
<dbReference type="InterPro" id="IPR002938">
    <property type="entry name" value="FAD-bd"/>
</dbReference>
<dbReference type="SUPFAM" id="SSF51905">
    <property type="entry name" value="FAD/NAD(P)-binding domain"/>
    <property type="match status" value="1"/>
</dbReference>
<dbReference type="PRINTS" id="PR00420">
    <property type="entry name" value="RNGMNOXGNASE"/>
</dbReference>
<evidence type="ECO:0000256" key="1">
    <source>
        <dbReference type="ARBA" id="ARBA00007992"/>
    </source>
</evidence>
<dbReference type="PROSITE" id="PS51257">
    <property type="entry name" value="PROKAR_LIPOPROTEIN"/>
    <property type="match status" value="1"/>
</dbReference>
<dbReference type="EMBL" id="AZHC01000009">
    <property type="protein sequence ID" value="OAA45016.1"/>
    <property type="molecule type" value="Genomic_DNA"/>
</dbReference>
<dbReference type="Proteomes" id="UP000243498">
    <property type="component" value="Unassembled WGS sequence"/>
</dbReference>
<proteinExistence type="inferred from homology"/>
<comment type="similarity">
    <text evidence="1">Belongs to the paxM FAD-dependent monooxygenase family.</text>
</comment>
<protein>
    <submittedName>
        <fullName evidence="7">Aromatic-ring hydroxylase-like protein</fullName>
    </submittedName>
</protein>
<evidence type="ECO:0000313" key="8">
    <source>
        <dbReference type="Proteomes" id="UP000243498"/>
    </source>
</evidence>
<accession>A0A167FAZ6</accession>
<evidence type="ECO:0000259" key="6">
    <source>
        <dbReference type="Pfam" id="PF01494"/>
    </source>
</evidence>
<keyword evidence="3" id="KW-0274">FAD</keyword>
<dbReference type="PANTHER" id="PTHR13789">
    <property type="entry name" value="MONOOXYGENASE"/>
    <property type="match status" value="1"/>
</dbReference>
<organism evidence="7 8">
    <name type="scientific">Metarhizium rileyi (strain RCEF 4871)</name>
    <name type="common">Nomuraea rileyi</name>
    <dbReference type="NCBI Taxonomy" id="1649241"/>
    <lineage>
        <taxon>Eukaryota</taxon>
        <taxon>Fungi</taxon>
        <taxon>Dikarya</taxon>
        <taxon>Ascomycota</taxon>
        <taxon>Pezizomycotina</taxon>
        <taxon>Sordariomycetes</taxon>
        <taxon>Hypocreomycetidae</taxon>
        <taxon>Hypocreales</taxon>
        <taxon>Clavicipitaceae</taxon>
        <taxon>Metarhizium</taxon>
    </lineage>
</organism>
<dbReference type="OMA" id="MWWSTYE"/>
<dbReference type="InterPro" id="IPR036188">
    <property type="entry name" value="FAD/NAD-bd_sf"/>
</dbReference>
<feature type="domain" description="FAD-binding" evidence="6">
    <location>
        <begin position="192"/>
        <end position="393"/>
    </location>
</feature>
<dbReference type="AlphaFoldDB" id="A0A167FAZ6"/>
<dbReference type="STRING" id="1081105.A0A167FAZ6"/>
<evidence type="ECO:0000256" key="2">
    <source>
        <dbReference type="ARBA" id="ARBA00022630"/>
    </source>
</evidence>
<dbReference type="Gene3D" id="3.50.50.60">
    <property type="entry name" value="FAD/NAD(P)-binding domain"/>
    <property type="match status" value="1"/>
</dbReference>
<evidence type="ECO:0000313" key="7">
    <source>
        <dbReference type="EMBL" id="OAA45016.1"/>
    </source>
</evidence>
<dbReference type="OrthoDB" id="16820at2759"/>
<dbReference type="Pfam" id="PF01494">
    <property type="entry name" value="FAD_binding_3"/>
    <property type="match status" value="1"/>
</dbReference>
<evidence type="ECO:0000256" key="5">
    <source>
        <dbReference type="ARBA" id="ARBA00023033"/>
    </source>
</evidence>
<sequence length="485" mass="53332">MGNNKKGRPGMVQVENMKIVIIGGGISGCTIFLQLRKHLPDPPSGEAHEITIYEAYDTNIDTGSENRSNGPTHSSTLIVGGGLGVAANGLNVLKRLDGNMLRDIVRGGYSCATMNMKSKNGRVLARMQPAGKPASEGKGQHTMNTVACSRHALWREIRLRVPDSAVITKRVSRVVANPDGLNVISFVDGSPSVEADLVVGADGLRGLAKEAIYPDGKQDSYPPRYEGLCGVGGFIPYSLVKGHVEIGSMNFVMGGNGFFGYFIAESAQDAPHRDSPHHVSPPGESVAWWSTYSVNECPDPKTVDKEDILNQLRERHKNWGDSVVRKVLETSKVTNMYPTWIVPPLPTWERDGVVLVGDAAHALPPTSGQGCSQALEDVECFTLLLSHHLKKAYESSRSDPTNNKRVIGAAARQYMDLRQPRVKGILDHAQKWQDRKRDKTVVEEYMMYAFMWIIGWFPNVMTKPLKQLVEYNVAAEVEKLLNADE</sequence>